<evidence type="ECO:0000256" key="1">
    <source>
        <dbReference type="SAM" id="MobiDB-lite"/>
    </source>
</evidence>
<evidence type="ECO:0000313" key="2">
    <source>
        <dbReference type="EMBL" id="QDT58304.1"/>
    </source>
</evidence>
<feature type="region of interest" description="Disordered" evidence="1">
    <location>
        <begin position="129"/>
        <end position="167"/>
    </location>
</feature>
<keyword evidence="3" id="KW-1185">Reference proteome</keyword>
<dbReference type="SUPFAM" id="SSF51905">
    <property type="entry name" value="FAD/NAD(P)-binding domain"/>
    <property type="match status" value="1"/>
</dbReference>
<dbReference type="Gene3D" id="3.40.50.720">
    <property type="entry name" value="NAD(P)-binding Rossmann-like Domain"/>
    <property type="match status" value="1"/>
</dbReference>
<proteinExistence type="predicted"/>
<dbReference type="OrthoDB" id="9773233at2"/>
<organism evidence="2 3">
    <name type="scientific">Stieleria bergensis</name>
    <dbReference type="NCBI Taxonomy" id="2528025"/>
    <lineage>
        <taxon>Bacteria</taxon>
        <taxon>Pseudomonadati</taxon>
        <taxon>Planctomycetota</taxon>
        <taxon>Planctomycetia</taxon>
        <taxon>Pirellulales</taxon>
        <taxon>Pirellulaceae</taxon>
        <taxon>Stieleria</taxon>
    </lineage>
</organism>
<feature type="compositionally biased region" description="Acidic residues" evidence="1">
    <location>
        <begin position="148"/>
        <end position="157"/>
    </location>
</feature>
<dbReference type="EMBL" id="CP036272">
    <property type="protein sequence ID" value="QDT58304.1"/>
    <property type="molecule type" value="Genomic_DNA"/>
</dbReference>
<evidence type="ECO:0000313" key="3">
    <source>
        <dbReference type="Proteomes" id="UP000315003"/>
    </source>
</evidence>
<reference evidence="2 3" key="1">
    <citation type="submission" date="2019-02" db="EMBL/GenBank/DDBJ databases">
        <title>Deep-cultivation of Planctomycetes and their phenomic and genomic characterization uncovers novel biology.</title>
        <authorList>
            <person name="Wiegand S."/>
            <person name="Jogler M."/>
            <person name="Boedeker C."/>
            <person name="Pinto D."/>
            <person name="Vollmers J."/>
            <person name="Rivas-Marin E."/>
            <person name="Kohn T."/>
            <person name="Peeters S.H."/>
            <person name="Heuer A."/>
            <person name="Rast P."/>
            <person name="Oberbeckmann S."/>
            <person name="Bunk B."/>
            <person name="Jeske O."/>
            <person name="Meyerdierks A."/>
            <person name="Storesund J.E."/>
            <person name="Kallscheuer N."/>
            <person name="Luecker S."/>
            <person name="Lage O.M."/>
            <person name="Pohl T."/>
            <person name="Merkel B.J."/>
            <person name="Hornburger P."/>
            <person name="Mueller R.-W."/>
            <person name="Bruemmer F."/>
            <person name="Labrenz M."/>
            <person name="Spormann A.M."/>
            <person name="Op den Camp H."/>
            <person name="Overmann J."/>
            <person name="Amann R."/>
            <person name="Jetten M.S.M."/>
            <person name="Mascher T."/>
            <person name="Medema M.H."/>
            <person name="Devos D.P."/>
            <person name="Kaster A.-K."/>
            <person name="Ovreas L."/>
            <person name="Rohde M."/>
            <person name="Galperin M.Y."/>
            <person name="Jogler C."/>
        </authorList>
    </citation>
    <scope>NUCLEOTIDE SEQUENCE [LARGE SCALE GENOMIC DNA]</scope>
    <source>
        <strain evidence="2 3">SV_7m_r</strain>
    </source>
</reference>
<dbReference type="RefSeq" id="WP_145269372.1">
    <property type="nucleotide sequence ID" value="NZ_CP036272.1"/>
</dbReference>
<accession>A0A517SQA3</accession>
<dbReference type="Proteomes" id="UP000315003">
    <property type="component" value="Chromosome"/>
</dbReference>
<sequence>MTQDSLANHVPTDMTLDPPGSIAVIGAGPMGIEAALYGRFLGYNIALYEAAEQIAASLQSERDEQLPQMPSHCMSPLALRALEAQGSSEAPSELPTTIDHWITRVWEPLAASDLLRGRVQTGKPVTDLRFAEPDDEDEDDQAQQPADSEADAADSDTEQAVPPDFQLSFGDESTEVVEAVIVATGTQHWTATESHPTGIAVHFDLPAEYLFQVTCPCSDQTDADYLSGLKQIVKIYAQLAGREDLDLYKPVRGPE</sequence>
<name>A0A517SQA3_9BACT</name>
<protein>
    <submittedName>
        <fullName evidence="2">Dihydropyrimidine dehydrogenase subunit A</fullName>
    </submittedName>
</protein>
<gene>
    <name evidence="2" type="ORF">SV7mr_07940</name>
</gene>
<dbReference type="InterPro" id="IPR036188">
    <property type="entry name" value="FAD/NAD-bd_sf"/>
</dbReference>
<dbReference type="AlphaFoldDB" id="A0A517SQA3"/>